<gene>
    <name evidence="3" type="ORF">FHW37_103261</name>
</gene>
<dbReference type="Pfam" id="PF01464">
    <property type="entry name" value="SLT"/>
    <property type="match status" value="1"/>
</dbReference>
<feature type="domain" description="Transglycosylase SLT" evidence="2">
    <location>
        <begin position="259"/>
        <end position="352"/>
    </location>
</feature>
<protein>
    <submittedName>
        <fullName evidence="3">Soluble lytic murein transglycosylase-like protein</fullName>
    </submittedName>
</protein>
<name>A0A561QVM3_9HYPH</name>
<accession>A0A561QVM3</accession>
<evidence type="ECO:0000259" key="2">
    <source>
        <dbReference type="Pfam" id="PF01464"/>
    </source>
</evidence>
<dbReference type="Proteomes" id="UP000320653">
    <property type="component" value="Unassembled WGS sequence"/>
</dbReference>
<evidence type="ECO:0000313" key="3">
    <source>
        <dbReference type="EMBL" id="TWF54395.1"/>
    </source>
</evidence>
<dbReference type="InterPro" id="IPR008258">
    <property type="entry name" value="Transglycosylase_SLT_dom_1"/>
</dbReference>
<dbReference type="EMBL" id="VIWP01000003">
    <property type="protein sequence ID" value="TWF54395.1"/>
    <property type="molecule type" value="Genomic_DNA"/>
</dbReference>
<keyword evidence="4" id="KW-1185">Reference proteome</keyword>
<dbReference type="AlphaFoldDB" id="A0A561QVM3"/>
<comment type="similarity">
    <text evidence="1">Belongs to the virb1 family.</text>
</comment>
<evidence type="ECO:0000256" key="1">
    <source>
        <dbReference type="ARBA" id="ARBA00009387"/>
    </source>
</evidence>
<organism evidence="3 4">
    <name type="scientific">Neorhizobium alkalisoli</name>
    <dbReference type="NCBI Taxonomy" id="528178"/>
    <lineage>
        <taxon>Bacteria</taxon>
        <taxon>Pseudomonadati</taxon>
        <taxon>Pseudomonadota</taxon>
        <taxon>Alphaproteobacteria</taxon>
        <taxon>Hyphomicrobiales</taxon>
        <taxon>Rhizobiaceae</taxon>
        <taxon>Rhizobium/Agrobacterium group</taxon>
        <taxon>Neorhizobium</taxon>
    </lineage>
</organism>
<sequence>MAVAMSSVLAGCSSVERDQKLAAAQAGATDPNAATGQTETASADGQHVVQYNASLPVNQQAVPVGADGQPLAQAAVLAKTGRLPVPVPSSAETASVQTAAMAAPTMAPILAFTPQPIAAAVQPANAATAQPLGKAPAGIQNASPTQSLLLANANVSPKSGRLVSPAIAPAVAAGQIQPAAAEAIALDEPELTPDMVALQSVIPTPKPVFGSGATTLAYASQPKTVAAVSAIDSGMGFPPAPGDPMPDTAAEAPPELKKLIKRYAGLYGVPESLVHRVVHRESKYDPKAYHKNGYWGLMQIKYSTAKSMGYQGKPEGLLDAETNLKYAIKYLRGAWLVADNKNDNAIQLYARGYYYDAKRKDMLHVIDGSSNNQGVTPVAFATAPNSKPGS</sequence>
<dbReference type="Gene3D" id="1.10.530.10">
    <property type="match status" value="1"/>
</dbReference>
<comment type="caution">
    <text evidence="3">The sequence shown here is derived from an EMBL/GenBank/DDBJ whole genome shotgun (WGS) entry which is preliminary data.</text>
</comment>
<proteinExistence type="inferred from homology"/>
<dbReference type="InterPro" id="IPR023346">
    <property type="entry name" value="Lysozyme-like_dom_sf"/>
</dbReference>
<dbReference type="SUPFAM" id="SSF53955">
    <property type="entry name" value="Lysozyme-like"/>
    <property type="match status" value="1"/>
</dbReference>
<reference evidence="3 4" key="1">
    <citation type="submission" date="2019-06" db="EMBL/GenBank/DDBJ databases">
        <title>Sorghum-associated microbial communities from plants grown in Nebraska, USA.</title>
        <authorList>
            <person name="Schachtman D."/>
        </authorList>
    </citation>
    <scope>NUCLEOTIDE SEQUENCE [LARGE SCALE GENOMIC DNA]</scope>
    <source>
        <strain evidence="3 4">1225</strain>
    </source>
</reference>
<evidence type="ECO:0000313" key="4">
    <source>
        <dbReference type="Proteomes" id="UP000320653"/>
    </source>
</evidence>